<keyword evidence="2" id="KW-1185">Reference proteome</keyword>
<organism evidence="1 2">
    <name type="scientific">Streptomyces hygroscopicus</name>
    <dbReference type="NCBI Taxonomy" id="1912"/>
    <lineage>
        <taxon>Bacteria</taxon>
        <taxon>Bacillati</taxon>
        <taxon>Actinomycetota</taxon>
        <taxon>Actinomycetes</taxon>
        <taxon>Kitasatosporales</taxon>
        <taxon>Streptomycetaceae</taxon>
        <taxon>Streptomyces</taxon>
        <taxon>Streptomyces violaceusniger group</taxon>
    </lineage>
</organism>
<evidence type="ECO:0000313" key="2">
    <source>
        <dbReference type="Proteomes" id="UP001054854"/>
    </source>
</evidence>
<accession>A0ABQ3TUV8</accession>
<evidence type="ECO:0000313" key="1">
    <source>
        <dbReference type="EMBL" id="GHJ27120.1"/>
    </source>
</evidence>
<gene>
    <name evidence="1" type="ORF">TPA0910_15530</name>
</gene>
<dbReference type="Proteomes" id="UP001054854">
    <property type="component" value="Unassembled WGS sequence"/>
</dbReference>
<reference evidence="1" key="1">
    <citation type="submission" date="2024-05" db="EMBL/GenBank/DDBJ databases">
        <title>Whole genome shotgun sequence of Streptomyces hygroscopicus NBRC 113678.</title>
        <authorList>
            <person name="Komaki H."/>
            <person name="Tamura T."/>
        </authorList>
    </citation>
    <scope>NUCLEOTIDE SEQUENCE</scope>
    <source>
        <strain evidence="1">N11-34</strain>
    </source>
</reference>
<protein>
    <recommendedName>
        <fullName evidence="3">DUF3077 domain-containing protein</fullName>
    </recommendedName>
</protein>
<comment type="caution">
    <text evidence="1">The sequence shown here is derived from an EMBL/GenBank/DDBJ whole genome shotgun (WGS) entry which is preliminary data.</text>
</comment>
<evidence type="ECO:0008006" key="3">
    <source>
        <dbReference type="Google" id="ProtNLM"/>
    </source>
</evidence>
<dbReference type="EMBL" id="BNEK01000003">
    <property type="protein sequence ID" value="GHJ27120.1"/>
    <property type="molecule type" value="Genomic_DNA"/>
</dbReference>
<sequence length="94" mass="9899">MPENTCHARRPGFDTRPMIGANSQPCILPAGHSEEHRNACGVHWAATTESAAISIARAALAKADALDFADTRAMAAAVGSLREALRMVLEGVES</sequence>
<name>A0ABQ3TUV8_STRHY</name>
<proteinExistence type="predicted"/>